<evidence type="ECO:0000313" key="4">
    <source>
        <dbReference type="Proteomes" id="UP000184267"/>
    </source>
</evidence>
<evidence type="ECO:0000256" key="1">
    <source>
        <dbReference type="SAM" id="MobiDB-lite"/>
    </source>
</evidence>
<feature type="region of interest" description="Disordered" evidence="1">
    <location>
        <begin position="170"/>
        <end position="266"/>
    </location>
</feature>
<proteinExistence type="predicted"/>
<keyword evidence="2" id="KW-1133">Transmembrane helix</keyword>
<name>A0A1M2VU23_TRAPU</name>
<dbReference type="OMA" id="STLIAHW"/>
<reference evidence="3 4" key="1">
    <citation type="submission" date="2016-10" db="EMBL/GenBank/DDBJ databases">
        <title>Genome sequence of the basidiomycete white-rot fungus Trametes pubescens.</title>
        <authorList>
            <person name="Makela M.R."/>
            <person name="Granchi Z."/>
            <person name="Peng M."/>
            <person name="De Vries R.P."/>
            <person name="Grigoriev I."/>
            <person name="Riley R."/>
            <person name="Hilden K."/>
        </authorList>
    </citation>
    <scope>NUCLEOTIDE SEQUENCE [LARGE SCALE GENOMIC DNA]</scope>
    <source>
        <strain evidence="3 4">FBCC735</strain>
    </source>
</reference>
<keyword evidence="4" id="KW-1185">Reference proteome</keyword>
<evidence type="ECO:0000313" key="3">
    <source>
        <dbReference type="EMBL" id="OJT11058.1"/>
    </source>
</evidence>
<comment type="caution">
    <text evidence="3">The sequence shown here is derived from an EMBL/GenBank/DDBJ whole genome shotgun (WGS) entry which is preliminary data.</text>
</comment>
<feature type="transmembrane region" description="Helical" evidence="2">
    <location>
        <begin position="386"/>
        <end position="407"/>
    </location>
</feature>
<dbReference type="AlphaFoldDB" id="A0A1M2VU23"/>
<dbReference type="EMBL" id="MNAD01000692">
    <property type="protein sequence ID" value="OJT11058.1"/>
    <property type="molecule type" value="Genomic_DNA"/>
</dbReference>
<sequence>MLKVLDHPLGARSRTFQAHAHLISRLLLSFVLYLFASSHILAVAAQDVVNGQDVRQGFLSVESPTPSSTLHAGSETDVSIDCSILSNTTLGIDLLEVYLVSSETQTNITVSSGPQLLSQEPGSTVKHIHWSIPTCLQTGTYNLTLYEASHLNDISYFSITPIPVQIQNTNVTDSCDSPENALQAQPQPSSPPPADVVSETKSQTAVVSPSDVPNLSSTAGASQTIANSSTATAGATASGNATVSTTSSDVSATAQPSSSSSDGGSIITITAGDGDITVGVTGLPGTIIIEPSGGGPSQTMVASTTGFITIFKTVAPTATATVTEIISAPVTITLEETYVSTVTASGTTEEFTVTQTVLSTTELVATQISSPQQAGLLPINSGSITLLPSALLFQTSLLAYAFLYVLWP</sequence>
<dbReference type="OrthoDB" id="3267335at2759"/>
<feature type="compositionally biased region" description="Low complexity" evidence="1">
    <location>
        <begin position="226"/>
        <end position="266"/>
    </location>
</feature>
<organism evidence="3 4">
    <name type="scientific">Trametes pubescens</name>
    <name type="common">White-rot fungus</name>
    <dbReference type="NCBI Taxonomy" id="154538"/>
    <lineage>
        <taxon>Eukaryota</taxon>
        <taxon>Fungi</taxon>
        <taxon>Dikarya</taxon>
        <taxon>Basidiomycota</taxon>
        <taxon>Agaricomycotina</taxon>
        <taxon>Agaricomycetes</taxon>
        <taxon>Polyporales</taxon>
        <taxon>Polyporaceae</taxon>
        <taxon>Trametes</taxon>
    </lineage>
</organism>
<keyword evidence="2" id="KW-0812">Transmembrane</keyword>
<protein>
    <submittedName>
        <fullName evidence="3">Uncharacterized protein</fullName>
    </submittedName>
</protein>
<keyword evidence="2" id="KW-0472">Membrane</keyword>
<feature type="compositionally biased region" description="Polar residues" evidence="1">
    <location>
        <begin position="170"/>
        <end position="182"/>
    </location>
</feature>
<dbReference type="STRING" id="154538.A0A1M2VU23"/>
<evidence type="ECO:0000256" key="2">
    <source>
        <dbReference type="SAM" id="Phobius"/>
    </source>
</evidence>
<gene>
    <name evidence="3" type="ORF">TRAPUB_12429</name>
</gene>
<feature type="compositionally biased region" description="Polar residues" evidence="1">
    <location>
        <begin position="199"/>
        <end position="225"/>
    </location>
</feature>
<dbReference type="Proteomes" id="UP000184267">
    <property type="component" value="Unassembled WGS sequence"/>
</dbReference>
<accession>A0A1M2VU23</accession>